<comment type="similarity">
    <text evidence="1">Belongs to the thioesterase family.</text>
</comment>
<reference evidence="5" key="1">
    <citation type="submission" date="2019-11" db="EMBL/GenBank/DDBJ databases">
        <authorList>
            <person name="Jee S."/>
        </authorList>
    </citation>
    <scope>NUCLEOTIDE SEQUENCE [LARGE SCALE GENOMIC DNA]</scope>
    <source>
        <strain evidence="5">PZ1</strain>
    </source>
</reference>
<proteinExistence type="inferred from homology"/>
<evidence type="ECO:0000313" key="3">
    <source>
        <dbReference type="EMBL" id="MFJ5320998.1"/>
    </source>
</evidence>
<name>A0AAP9IEU9_9GAMM</name>
<accession>A0AAP9IEU9</accession>
<dbReference type="Proteomes" id="UP000464054">
    <property type="component" value="Chromosome"/>
</dbReference>
<dbReference type="InterPro" id="IPR001031">
    <property type="entry name" value="Thioesterase"/>
</dbReference>
<dbReference type="Gene3D" id="3.40.50.1820">
    <property type="entry name" value="alpha/beta hydrolase"/>
    <property type="match status" value="1"/>
</dbReference>
<evidence type="ECO:0000313" key="5">
    <source>
        <dbReference type="Proteomes" id="UP000464054"/>
    </source>
</evidence>
<evidence type="ECO:0000313" key="4">
    <source>
        <dbReference type="EMBL" id="QHQ23169.1"/>
    </source>
</evidence>
<dbReference type="RefSeq" id="WP_052237774.1">
    <property type="nucleotide sequence ID" value="NZ_CP046377.1"/>
</dbReference>
<dbReference type="Proteomes" id="UP001617714">
    <property type="component" value="Unassembled WGS sequence"/>
</dbReference>
<reference evidence="3 6" key="3">
    <citation type="submission" date="2024-10" db="EMBL/GenBank/DDBJ databases">
        <authorList>
            <person name="Lu C.-H."/>
        </authorList>
    </citation>
    <scope>NUCLEOTIDE SEQUENCE [LARGE SCALE GENOMIC DNA]</scope>
    <source>
        <strain evidence="3 6">22QBSP01-2</strain>
    </source>
</reference>
<sequence length="246" mass="27981">MVHLLTAQRCLKKFTPHSQGSVRIICFPHAGGSASIFRSWAEQLHPNIELFAVQYPGREERIQETLACQPQRLIDDIVQALRLIQDKPCIYLGHSLGGRLALAVTLQSSQPPAQLIVSGCTTPYAARHHHLLRLTRSSMIEVLRESGAIHAAVYSNADLLDFYFPLLRADLYLANQLVFPMETRCSSPVLFLSGEDDCWVEQQDVSDWERLACGHFQQQNFPGDHMFIYQHRESVIRAIQRKFCIL</sequence>
<dbReference type="AlphaFoldDB" id="A0AAP9IEU9"/>
<organism evidence="4 5">
    <name type="scientific">Pectobacterium parvum</name>
    <dbReference type="NCBI Taxonomy" id="2778550"/>
    <lineage>
        <taxon>Bacteria</taxon>
        <taxon>Pseudomonadati</taxon>
        <taxon>Pseudomonadota</taxon>
        <taxon>Gammaproteobacteria</taxon>
        <taxon>Enterobacterales</taxon>
        <taxon>Pectobacteriaceae</taxon>
        <taxon>Pectobacterium</taxon>
    </lineage>
</organism>
<dbReference type="GO" id="GO:0008610">
    <property type="term" value="P:lipid biosynthetic process"/>
    <property type="evidence" value="ECO:0007669"/>
    <property type="project" value="TreeGrafter"/>
</dbReference>
<keyword evidence="6" id="KW-1185">Reference proteome</keyword>
<dbReference type="InterPro" id="IPR012223">
    <property type="entry name" value="TEII"/>
</dbReference>
<dbReference type="InterPro" id="IPR029058">
    <property type="entry name" value="AB_hydrolase_fold"/>
</dbReference>
<keyword evidence="4" id="KW-0378">Hydrolase</keyword>
<dbReference type="PANTHER" id="PTHR11487:SF0">
    <property type="entry name" value="S-ACYL FATTY ACID SYNTHASE THIOESTERASE, MEDIUM CHAIN"/>
    <property type="match status" value="1"/>
</dbReference>
<dbReference type="Pfam" id="PF00975">
    <property type="entry name" value="Thioesterase"/>
    <property type="match status" value="1"/>
</dbReference>
<dbReference type="PANTHER" id="PTHR11487">
    <property type="entry name" value="THIOESTERASE"/>
    <property type="match status" value="1"/>
</dbReference>
<evidence type="ECO:0000313" key="6">
    <source>
        <dbReference type="Proteomes" id="UP001617714"/>
    </source>
</evidence>
<evidence type="ECO:0000259" key="2">
    <source>
        <dbReference type="Pfam" id="PF00975"/>
    </source>
</evidence>
<feature type="domain" description="Thioesterase" evidence="2">
    <location>
        <begin position="23"/>
        <end position="242"/>
    </location>
</feature>
<dbReference type="SUPFAM" id="SSF53474">
    <property type="entry name" value="alpha/beta-Hydrolases"/>
    <property type="match status" value="1"/>
</dbReference>
<evidence type="ECO:0000256" key="1">
    <source>
        <dbReference type="ARBA" id="ARBA00007169"/>
    </source>
</evidence>
<protein>
    <submittedName>
        <fullName evidence="4">Alpha/beta fold hydrolase</fullName>
    </submittedName>
    <submittedName>
        <fullName evidence="3">Thioesterase II family protein</fullName>
    </submittedName>
</protein>
<gene>
    <name evidence="3" type="ORF">ACIPSN_06360</name>
    <name evidence="4" type="ORF">GMX10_03060</name>
</gene>
<dbReference type="GO" id="GO:0016787">
    <property type="term" value="F:hydrolase activity"/>
    <property type="evidence" value="ECO:0007669"/>
    <property type="project" value="UniProtKB-KW"/>
</dbReference>
<reference evidence="4" key="2">
    <citation type="journal article" date="2022" name="Plant Pathol J">
        <title>Comparative Genomic Analysis of Pathogenic Factors of Pectobacterium Species Isolated in South Korea Using Whole-Genome Sequencing.</title>
        <authorList>
            <person name="Jee S."/>
            <person name="Kang I.J."/>
            <person name="Bak G."/>
            <person name="Kang S."/>
            <person name="Lee J."/>
            <person name="Heu S."/>
            <person name="Hwang I."/>
        </authorList>
    </citation>
    <scope>NUCLEOTIDE SEQUENCE</scope>
    <source>
        <strain evidence="4">PZ1</strain>
    </source>
</reference>
<dbReference type="GeneID" id="90772812"/>
<dbReference type="EMBL" id="JBIXKD010000005">
    <property type="protein sequence ID" value="MFJ5320998.1"/>
    <property type="molecule type" value="Genomic_DNA"/>
</dbReference>
<dbReference type="EMBL" id="CP046377">
    <property type="protein sequence ID" value="QHQ23169.1"/>
    <property type="molecule type" value="Genomic_DNA"/>
</dbReference>